<dbReference type="EMBL" id="BAABLN010000071">
    <property type="protein sequence ID" value="GAA4707934.1"/>
    <property type="molecule type" value="Genomic_DNA"/>
</dbReference>
<evidence type="ECO:0000313" key="1">
    <source>
        <dbReference type="EMBL" id="GAA4707934.1"/>
    </source>
</evidence>
<gene>
    <name evidence="1" type="ORF">GCM10025781_28290</name>
</gene>
<sequence>MSAAIRTITNDTELRAAKTRAIIPSMERVPTRAGRAGRGRSWCVGSDMITKVSMSRARWMNSEFDKAGERIDSRVLRRP</sequence>
<protein>
    <submittedName>
        <fullName evidence="1">Uncharacterized protein</fullName>
    </submittedName>
</protein>
<comment type="caution">
    <text evidence="1">The sequence shown here is derived from an EMBL/GenBank/DDBJ whole genome shotgun (WGS) entry which is preliminary data.</text>
</comment>
<evidence type="ECO:0000313" key="2">
    <source>
        <dbReference type="Proteomes" id="UP001501446"/>
    </source>
</evidence>
<organism evidence="1 2">
    <name type="scientific">Kocuria gwangalliensis</name>
    <dbReference type="NCBI Taxonomy" id="501592"/>
    <lineage>
        <taxon>Bacteria</taxon>
        <taxon>Bacillati</taxon>
        <taxon>Actinomycetota</taxon>
        <taxon>Actinomycetes</taxon>
        <taxon>Micrococcales</taxon>
        <taxon>Micrococcaceae</taxon>
        <taxon>Kocuria</taxon>
    </lineage>
</organism>
<accession>A0ABP8XK78</accession>
<name>A0ABP8XK78_9MICC</name>
<proteinExistence type="predicted"/>
<reference evidence="2" key="1">
    <citation type="journal article" date="2019" name="Int. J. Syst. Evol. Microbiol.">
        <title>The Global Catalogue of Microorganisms (GCM) 10K type strain sequencing project: providing services to taxonomists for standard genome sequencing and annotation.</title>
        <authorList>
            <consortium name="The Broad Institute Genomics Platform"/>
            <consortium name="The Broad Institute Genome Sequencing Center for Infectious Disease"/>
            <person name="Wu L."/>
            <person name="Ma J."/>
        </authorList>
    </citation>
    <scope>NUCLEOTIDE SEQUENCE [LARGE SCALE GENOMIC DNA]</scope>
    <source>
        <strain evidence="2">JCM 18958</strain>
    </source>
</reference>
<dbReference type="Proteomes" id="UP001501446">
    <property type="component" value="Unassembled WGS sequence"/>
</dbReference>
<keyword evidence="2" id="KW-1185">Reference proteome</keyword>